<sequence>MNEQPAAPEPEKHAEAPEAAESTSAPKAATTPLPNSVLALGFVVIALVGILIAMAMKSRPAGTSADAAGDPALREQKAQLEILQSSINQERAKLGLTPLYGDTTRSADEAAERIIKDTATLVDLTKAAKGLIADKDAELDKRNQELADTAKLLASRVEQINKLQADLNRALIDGSDASGLRTQLDAASQRVIALTDEVRRLSQGNGALAQITAERDQLLIRVAELEALISQASLFAGSESELLEDGVQLFRQLRSLEDKPTSDIADAYSQFGALLGANVVDKISFPTGAADIAPDLQEKIVSFPGLAPDNALLLVVGYASETGDVDSNRALSSDRATAVARVLNQVKKPGQRVQAVYLGQTDRFGANAPELNQISEVWQIVPKADGSESGGSIPVPVPVPVPLPSDSSLPAPRPIPPGLGQ</sequence>
<dbReference type="RefSeq" id="WP_264503565.1">
    <property type="nucleotide sequence ID" value="NZ_JAPDDS010000020.1"/>
</dbReference>
<name>A0ABT3FWB5_9BACT</name>
<evidence type="ECO:0000256" key="1">
    <source>
        <dbReference type="PROSITE-ProRule" id="PRU00473"/>
    </source>
</evidence>
<dbReference type="SUPFAM" id="SSF103088">
    <property type="entry name" value="OmpA-like"/>
    <property type="match status" value="1"/>
</dbReference>
<evidence type="ECO:0000256" key="3">
    <source>
        <dbReference type="SAM" id="Phobius"/>
    </source>
</evidence>
<dbReference type="PROSITE" id="PS51123">
    <property type="entry name" value="OMPA_2"/>
    <property type="match status" value="1"/>
</dbReference>
<feature type="compositionally biased region" description="Low complexity" evidence="2">
    <location>
        <begin position="17"/>
        <end position="28"/>
    </location>
</feature>
<proteinExistence type="predicted"/>
<evidence type="ECO:0000313" key="5">
    <source>
        <dbReference type="EMBL" id="MCW1887609.1"/>
    </source>
</evidence>
<dbReference type="Proteomes" id="UP001207930">
    <property type="component" value="Unassembled WGS sequence"/>
</dbReference>
<comment type="caution">
    <text evidence="5">The sequence shown here is derived from an EMBL/GenBank/DDBJ whole genome shotgun (WGS) entry which is preliminary data.</text>
</comment>
<keyword evidence="1 3" id="KW-0472">Membrane</keyword>
<dbReference type="Pfam" id="PF00691">
    <property type="entry name" value="OmpA"/>
    <property type="match status" value="1"/>
</dbReference>
<dbReference type="EMBL" id="JAPDDS010000020">
    <property type="protein sequence ID" value="MCW1887609.1"/>
    <property type="molecule type" value="Genomic_DNA"/>
</dbReference>
<feature type="region of interest" description="Disordered" evidence="2">
    <location>
        <begin position="385"/>
        <end position="421"/>
    </location>
</feature>
<keyword evidence="3" id="KW-1133">Transmembrane helix</keyword>
<feature type="domain" description="OmpA-like" evidence="4">
    <location>
        <begin position="272"/>
        <end position="383"/>
    </location>
</feature>
<dbReference type="InterPro" id="IPR006665">
    <property type="entry name" value="OmpA-like"/>
</dbReference>
<protein>
    <submittedName>
        <fullName evidence="5">OmpA family protein</fullName>
    </submittedName>
</protein>
<gene>
    <name evidence="5" type="ORF">OKA04_22925</name>
</gene>
<reference evidence="5 6" key="1">
    <citation type="submission" date="2022-10" db="EMBL/GenBank/DDBJ databases">
        <title>Luteolibacter flavescens strain MCCC 1K03193, whole genome shotgun sequencing project.</title>
        <authorList>
            <person name="Zhao G."/>
            <person name="Shen L."/>
        </authorList>
    </citation>
    <scope>NUCLEOTIDE SEQUENCE [LARGE SCALE GENOMIC DNA]</scope>
    <source>
        <strain evidence="5 6">MCCC 1K03193</strain>
    </source>
</reference>
<keyword evidence="3" id="KW-0812">Transmembrane</keyword>
<feature type="compositionally biased region" description="Pro residues" evidence="2">
    <location>
        <begin position="411"/>
        <end position="421"/>
    </location>
</feature>
<keyword evidence="6" id="KW-1185">Reference proteome</keyword>
<accession>A0ABT3FWB5</accession>
<evidence type="ECO:0000313" key="6">
    <source>
        <dbReference type="Proteomes" id="UP001207930"/>
    </source>
</evidence>
<feature type="transmembrane region" description="Helical" evidence="3">
    <location>
        <begin position="37"/>
        <end position="56"/>
    </location>
</feature>
<feature type="region of interest" description="Disordered" evidence="2">
    <location>
        <begin position="1"/>
        <end position="28"/>
    </location>
</feature>
<evidence type="ECO:0000259" key="4">
    <source>
        <dbReference type="PROSITE" id="PS51123"/>
    </source>
</evidence>
<evidence type="ECO:0000256" key="2">
    <source>
        <dbReference type="SAM" id="MobiDB-lite"/>
    </source>
</evidence>
<dbReference type="Gene3D" id="3.30.1330.60">
    <property type="entry name" value="OmpA-like domain"/>
    <property type="match status" value="1"/>
</dbReference>
<dbReference type="InterPro" id="IPR036737">
    <property type="entry name" value="OmpA-like_sf"/>
</dbReference>
<organism evidence="5 6">
    <name type="scientific">Luteolibacter flavescens</name>
    <dbReference type="NCBI Taxonomy" id="1859460"/>
    <lineage>
        <taxon>Bacteria</taxon>
        <taxon>Pseudomonadati</taxon>
        <taxon>Verrucomicrobiota</taxon>
        <taxon>Verrucomicrobiia</taxon>
        <taxon>Verrucomicrobiales</taxon>
        <taxon>Verrucomicrobiaceae</taxon>
        <taxon>Luteolibacter</taxon>
    </lineage>
</organism>